<evidence type="ECO:0000256" key="1">
    <source>
        <dbReference type="ARBA" id="ARBA00022617"/>
    </source>
</evidence>
<dbReference type="GO" id="GO:0020037">
    <property type="term" value="F:heme binding"/>
    <property type="evidence" value="ECO:0007669"/>
    <property type="project" value="InterPro"/>
</dbReference>
<dbReference type="PANTHER" id="PTHR30600">
    <property type="entry name" value="CYTOCHROME C PEROXIDASE-RELATED"/>
    <property type="match status" value="1"/>
</dbReference>
<evidence type="ECO:0000313" key="8">
    <source>
        <dbReference type="EMBL" id="QDG53318.1"/>
    </source>
</evidence>
<sequence length="495" mass="52385">MKQHRPIHVVLLACLAASGAGCTEGPPSPAASADVWEDTSVADGSSPDVGFREDTSEALPPVDHLLPPPEETGGALTTDASNWRFLELAEAVPLERIQRFSQGRELFTADWEVAPSGRPVIDGLGPLFNEVSCVGCHPSTGRPPTLGADGAVHPGLLLRLVRPAAAGTGDAGALAAPALADPVLGAQFQPRAVAGVPAEGVARWSDVADGDRVSPRFDVEVDEAYGALHPDTHAVGRASPHLVGLGLLDLVADEVILEAADPDDSDGDGISGRVHRLEDGQIGRFGWKALQPSLRAQSAMAFSQDIGITTPDFPEESCTGAQQACLAAESGGAPEVDEEGMAALVEYQRYLGVPAARREVARERLENGARHFEQAGCATCHRPKLTTPELPEMPLLSQQTFYAFTDLLLHDMGPALADPVGEGDASGSEWRTPPLWGLGLVEELDPTARYLHDGRAATLHEAILWHGGEAEASRRYVETLESDDLQDLLAFLRSL</sequence>
<evidence type="ECO:0000256" key="6">
    <source>
        <dbReference type="SAM" id="SignalP"/>
    </source>
</evidence>
<dbReference type="PROSITE" id="PS51007">
    <property type="entry name" value="CYTC"/>
    <property type="match status" value="1"/>
</dbReference>
<keyword evidence="3 4" id="KW-0408">Iron</keyword>
<dbReference type="Proteomes" id="UP000315995">
    <property type="component" value="Chromosome"/>
</dbReference>
<dbReference type="InterPro" id="IPR010538">
    <property type="entry name" value="DHOR"/>
</dbReference>
<evidence type="ECO:0000259" key="7">
    <source>
        <dbReference type="PROSITE" id="PS51007"/>
    </source>
</evidence>
<organism evidence="8 9">
    <name type="scientific">Persicimonas caeni</name>
    <dbReference type="NCBI Taxonomy" id="2292766"/>
    <lineage>
        <taxon>Bacteria</taxon>
        <taxon>Deltaproteobacteria</taxon>
        <taxon>Bradymonadales</taxon>
        <taxon>Bradymonadaceae</taxon>
        <taxon>Persicimonas</taxon>
    </lineage>
</organism>
<dbReference type="AlphaFoldDB" id="A0A4Y6PYB0"/>
<dbReference type="EMBL" id="CP041186">
    <property type="protein sequence ID" value="QDG53318.1"/>
    <property type="molecule type" value="Genomic_DNA"/>
</dbReference>
<dbReference type="GO" id="GO:0004130">
    <property type="term" value="F:cytochrome-c peroxidase activity"/>
    <property type="evidence" value="ECO:0007669"/>
    <property type="project" value="TreeGrafter"/>
</dbReference>
<dbReference type="Gene3D" id="1.10.760.10">
    <property type="entry name" value="Cytochrome c-like domain"/>
    <property type="match status" value="1"/>
</dbReference>
<dbReference type="GO" id="GO:0046872">
    <property type="term" value="F:metal ion binding"/>
    <property type="evidence" value="ECO:0007669"/>
    <property type="project" value="UniProtKB-KW"/>
</dbReference>
<accession>A0A4Y6PYB0</accession>
<gene>
    <name evidence="8" type="ORF">FIV42_21995</name>
</gene>
<dbReference type="PROSITE" id="PS51257">
    <property type="entry name" value="PROKAR_LIPOPROTEIN"/>
    <property type="match status" value="1"/>
</dbReference>
<evidence type="ECO:0000256" key="3">
    <source>
        <dbReference type="ARBA" id="ARBA00023004"/>
    </source>
</evidence>
<protein>
    <submittedName>
        <fullName evidence="8">C-type cytochrome</fullName>
    </submittedName>
</protein>
<keyword evidence="2 4" id="KW-0479">Metal-binding</keyword>
<keyword evidence="6" id="KW-0732">Signal</keyword>
<reference evidence="8 9" key="1">
    <citation type="submission" date="2019-06" db="EMBL/GenBank/DDBJ databases">
        <title>Persicimonas caeni gen. nov., sp. nov., a predatory bacterium isolated from solar saltern.</title>
        <authorList>
            <person name="Wang S."/>
        </authorList>
    </citation>
    <scope>NUCLEOTIDE SEQUENCE [LARGE SCALE GENOMIC DNA]</scope>
    <source>
        <strain evidence="8 9">YN101</strain>
    </source>
</reference>
<evidence type="ECO:0000256" key="2">
    <source>
        <dbReference type="ARBA" id="ARBA00022723"/>
    </source>
</evidence>
<name>A0A4Y6PYB0_PERCE</name>
<feature type="signal peptide" evidence="6">
    <location>
        <begin position="1"/>
        <end position="22"/>
    </location>
</feature>
<feature type="chain" id="PRO_5030106681" evidence="6">
    <location>
        <begin position="23"/>
        <end position="495"/>
    </location>
</feature>
<dbReference type="InterPro" id="IPR051395">
    <property type="entry name" value="Cytochrome_c_Peroxidase/MauG"/>
</dbReference>
<feature type="domain" description="Cytochrome c" evidence="7">
    <location>
        <begin position="363"/>
        <end position="495"/>
    </location>
</feature>
<dbReference type="InterPro" id="IPR009056">
    <property type="entry name" value="Cyt_c-like_dom"/>
</dbReference>
<dbReference type="PANTHER" id="PTHR30600:SF4">
    <property type="entry name" value="CYTOCHROME C DOMAIN-CONTAINING PROTEIN"/>
    <property type="match status" value="1"/>
</dbReference>
<evidence type="ECO:0000256" key="5">
    <source>
        <dbReference type="SAM" id="MobiDB-lite"/>
    </source>
</evidence>
<keyword evidence="9" id="KW-1185">Reference proteome</keyword>
<keyword evidence="1 4" id="KW-0349">Heme</keyword>
<accession>A0A5B8Y9Q3</accession>
<feature type="region of interest" description="Disordered" evidence="5">
    <location>
        <begin position="39"/>
        <end position="77"/>
    </location>
</feature>
<dbReference type="OrthoDB" id="9805202at2"/>
<dbReference type="RefSeq" id="WP_141199779.1">
    <property type="nucleotide sequence ID" value="NZ_CP041186.1"/>
</dbReference>
<dbReference type="PIRSF" id="PIRSF028099">
    <property type="entry name" value="DUF1111"/>
    <property type="match status" value="1"/>
</dbReference>
<dbReference type="Pfam" id="PF06537">
    <property type="entry name" value="DHOR"/>
    <property type="match status" value="2"/>
</dbReference>
<dbReference type="SUPFAM" id="SSF46626">
    <property type="entry name" value="Cytochrome c"/>
    <property type="match status" value="1"/>
</dbReference>
<dbReference type="GO" id="GO:0009055">
    <property type="term" value="F:electron transfer activity"/>
    <property type="evidence" value="ECO:0007669"/>
    <property type="project" value="InterPro"/>
</dbReference>
<evidence type="ECO:0000313" key="9">
    <source>
        <dbReference type="Proteomes" id="UP000315995"/>
    </source>
</evidence>
<proteinExistence type="predicted"/>
<evidence type="ECO:0000256" key="4">
    <source>
        <dbReference type="PROSITE-ProRule" id="PRU00433"/>
    </source>
</evidence>
<dbReference type="InterPro" id="IPR036909">
    <property type="entry name" value="Cyt_c-like_dom_sf"/>
</dbReference>